<sequence length="68" mass="8190">MNKQQFKAMRSEYRQRAGRYARNGWRNLFSDLQEEMPLMVKCLPSDRPVSIRVWLKLDDMRRAKEVSA</sequence>
<reference evidence="1" key="1">
    <citation type="submission" date="2021-09" db="EMBL/GenBank/DDBJ databases">
        <title>First case of bloodstream infection caused by Mixta hanseatica sp. nov., a member of the Erwiniaceae family.</title>
        <authorList>
            <person name="Both A."/>
            <person name="Huang J."/>
            <person name="Wenzel P."/>
            <person name="Aepfelbacher M."/>
            <person name="Rohde H."/>
            <person name="Christner M."/>
            <person name="Hentschke M."/>
        </authorList>
    </citation>
    <scope>NUCLEOTIDE SEQUENCE</scope>
    <source>
        <strain evidence="1">X22927</strain>
    </source>
</reference>
<protein>
    <submittedName>
        <fullName evidence="1">Uncharacterized protein</fullName>
    </submittedName>
</protein>
<organism evidence="1 2">
    <name type="scientific">Mixta hanseatica</name>
    <dbReference type="NCBI Taxonomy" id="2872648"/>
    <lineage>
        <taxon>Bacteria</taxon>
        <taxon>Pseudomonadati</taxon>
        <taxon>Pseudomonadota</taxon>
        <taxon>Gammaproteobacteria</taxon>
        <taxon>Enterobacterales</taxon>
        <taxon>Erwiniaceae</taxon>
        <taxon>Mixta</taxon>
    </lineage>
</organism>
<evidence type="ECO:0000313" key="1">
    <source>
        <dbReference type="EMBL" id="UQY45036.1"/>
    </source>
</evidence>
<name>A0ABY4R9G2_9GAMM</name>
<dbReference type="Proteomes" id="UP001056635">
    <property type="component" value="Chromosome"/>
</dbReference>
<dbReference type="RefSeq" id="WP_249893616.1">
    <property type="nucleotide sequence ID" value="NZ_CP082904.1"/>
</dbReference>
<keyword evidence="2" id="KW-1185">Reference proteome</keyword>
<dbReference type="EMBL" id="CP082904">
    <property type="protein sequence ID" value="UQY45036.1"/>
    <property type="molecule type" value="Genomic_DNA"/>
</dbReference>
<accession>A0ABY4R9G2</accession>
<evidence type="ECO:0000313" key="2">
    <source>
        <dbReference type="Proteomes" id="UP001056635"/>
    </source>
</evidence>
<gene>
    <name evidence="1" type="ORF">K6958_04965</name>
</gene>
<proteinExistence type="predicted"/>